<accession>A0A1Y3GI35</accession>
<dbReference type="OrthoDB" id="122537at2157"/>
<keyword evidence="2" id="KW-0489">Methyltransferase</keyword>
<evidence type="ECO:0000313" key="2">
    <source>
        <dbReference type="EMBL" id="OUJ19095.1"/>
    </source>
</evidence>
<dbReference type="EMBL" id="MRZU01000003">
    <property type="protein sequence ID" value="OUJ19095.1"/>
    <property type="molecule type" value="Genomic_DNA"/>
</dbReference>
<gene>
    <name evidence="2" type="ORF">AMET1_0747</name>
    <name evidence="1" type="ORF">AMET1_1050</name>
</gene>
<keyword evidence="2" id="KW-0808">Transferase</keyword>
<dbReference type="AlphaFoldDB" id="A0A1Y3GI35"/>
<dbReference type="EMBL" id="MRZU01000004">
    <property type="protein sequence ID" value="OUJ18148.1"/>
    <property type="molecule type" value="Genomic_DNA"/>
</dbReference>
<sequence>MAKYTEMAYDDAEEMVFGEAKEPVTYGHGPQITAGGGQVFGVTKIAPRPGAEARPEKLKTEFRKITKTILQRAVTLGFPTQEIENEWVHQMGENPVEYAQEPAIAQQAAIAEEFADEYGIATATTHTIPDLRVSEKGLRHGQDRESYYPEKVIGSFEIAAENGADVLKIESSGGMELADYGIQRGDIKAFLFGIGYLGSIDMEWLWSQIVDIAQKNNVIPGGDTNCPAANTAMFIAGGYLDQDIARTFSAITRAICAGRTIVAWEQGATGPDKDCGYEGPIVKAIAGKPTVMEGKDCSVAHADLMGNLAAQVCDGWSNESAEFHEEFSGWSSGTWAEAVGYEVSLMNTAKELGEDKTLRDIYMASDRYRSPESYIIAYDNAYKIGEAMVEEGDSYYRRSKAAAIKAAELIEDAQEQGKLQLSAHEKDTLEKVVTDLRALPEDEDKFVEECLNEYGDLPKFNPKNYGL</sequence>
<comment type="caution">
    <text evidence="2">The sequence shown here is derived from an EMBL/GenBank/DDBJ whole genome shotgun (WGS) entry which is preliminary data.</text>
</comment>
<evidence type="ECO:0000313" key="1">
    <source>
        <dbReference type="EMBL" id="OUJ18148.1"/>
    </source>
</evidence>
<dbReference type="InterPro" id="IPR021079">
    <property type="entry name" value="MeOH-cob_MeTrfase_bsu"/>
</dbReference>
<dbReference type="RefSeq" id="WP_086637136.1">
    <property type="nucleotide sequence ID" value="NZ_MRZU01000003.1"/>
</dbReference>
<proteinExistence type="predicted"/>
<evidence type="ECO:0000313" key="3">
    <source>
        <dbReference type="Proteomes" id="UP000195137"/>
    </source>
</evidence>
<dbReference type="GO" id="GO:0008168">
    <property type="term" value="F:methyltransferase activity"/>
    <property type="evidence" value="ECO:0007669"/>
    <property type="project" value="UniProtKB-KW"/>
</dbReference>
<protein>
    <submittedName>
        <fullName evidence="2">Methanol-cobalamin methyltransferase B subunit MtaB</fullName>
    </submittedName>
</protein>
<dbReference type="GO" id="GO:0032259">
    <property type="term" value="P:methylation"/>
    <property type="evidence" value="ECO:0007669"/>
    <property type="project" value="UniProtKB-KW"/>
</dbReference>
<reference evidence="2 3" key="1">
    <citation type="submission" date="2016-12" db="EMBL/GenBank/DDBJ databases">
        <title>Discovery of methanogenic haloarchaea.</title>
        <authorList>
            <person name="Sorokin D.Y."/>
            <person name="Makarova K.S."/>
            <person name="Abbas B."/>
            <person name="Ferrer M."/>
            <person name="Golyshin P.N."/>
        </authorList>
    </citation>
    <scope>NUCLEOTIDE SEQUENCE [LARGE SCALE GENOMIC DNA]</scope>
    <source>
        <strain evidence="2">AMET1</strain>
    </source>
</reference>
<organism evidence="2 3">
    <name type="scientific">Methanonatronarchaeum thermophilum</name>
    <dbReference type="NCBI Taxonomy" id="1927129"/>
    <lineage>
        <taxon>Archaea</taxon>
        <taxon>Methanobacteriati</taxon>
        <taxon>Methanobacteriota</taxon>
        <taxon>Methanonatronarchaeia</taxon>
        <taxon>Methanonatronarchaeales</taxon>
        <taxon>Methanonatronarchaeaceae</taxon>
        <taxon>Methanonatronarchaeum</taxon>
    </lineage>
</organism>
<keyword evidence="3" id="KW-1185">Reference proteome</keyword>
<name>A0A1Y3GI35_9EURY</name>
<dbReference type="Proteomes" id="UP000195137">
    <property type="component" value="Unassembled WGS sequence"/>
</dbReference>
<dbReference type="Pfam" id="PF12176">
    <property type="entry name" value="MtaB"/>
    <property type="match status" value="1"/>
</dbReference>